<sequence>MSSENHEDALVVSDLHVSYVSGIWKTPVVKGVSLTVPKGQTLALVGESGSGKSTLAAAAAGLLAENGRIDSGLVEVAGHQTVGFTQKQWRRLRGRNVGFVPQDPLSSLDPLQRIGDQVADAVALHRGVGREEARREAVSLLDSVGIRDAAGRARAYPHQLSGGQLQRVLIATAVAGRPQLLIADEPTSALDVTVQRTILDLLDSLKAQLGLSILLITHDLSVAQERSEHTVVLQHGEIRDAGPTEEVVATPTHEYTRQLFADAPALNPGKYRTASKPQGAEDEAAVNEAVSTGAPVISVADLTKHYGGSAAPALDRIGFEVQQGSIHALVGESGSGKTTAARIIAGLLGYDSGQVHVSGRQRPRDPGVRNRRPEELQLVYQNPLAAFDPRQSIRAALEEPLTIRGDADRRQRRRRVEELLEQVGLDPALGVRTAGQLSGGQRQRAAIARALILQPRILILDEPTSALDVTVQAQLIDLLMRLRTEQGLTYLFISHDLSLVRQIADEVTVLERGQLVESGPADRLFADPQHPYTRRLLESIPGPGRITGPSVGAGVPGRESPSSAERTAAALSAA</sequence>
<dbReference type="Pfam" id="PF08352">
    <property type="entry name" value="oligo_HPY"/>
    <property type="match status" value="2"/>
</dbReference>
<dbReference type="Proteomes" id="UP001205046">
    <property type="component" value="Unassembled WGS sequence"/>
</dbReference>
<evidence type="ECO:0000313" key="8">
    <source>
        <dbReference type="Proteomes" id="UP001205046"/>
    </source>
</evidence>
<evidence type="ECO:0000313" key="7">
    <source>
        <dbReference type="EMBL" id="MCT1606373.1"/>
    </source>
</evidence>
<dbReference type="NCBIfam" id="NF008453">
    <property type="entry name" value="PRK11308.1"/>
    <property type="match status" value="2"/>
</dbReference>
<dbReference type="EMBL" id="JALXMO010000005">
    <property type="protein sequence ID" value="MCT1606373.1"/>
    <property type="molecule type" value="Genomic_DNA"/>
</dbReference>
<evidence type="ECO:0000256" key="3">
    <source>
        <dbReference type="ARBA" id="ARBA00022741"/>
    </source>
</evidence>
<dbReference type="RefSeq" id="WP_260072547.1">
    <property type="nucleotide sequence ID" value="NZ_JALXMO010000005.1"/>
</dbReference>
<feature type="domain" description="ABC transporter" evidence="6">
    <location>
        <begin position="297"/>
        <end position="537"/>
    </location>
</feature>
<feature type="compositionally biased region" description="Low complexity" evidence="5">
    <location>
        <begin position="562"/>
        <end position="574"/>
    </location>
</feature>
<dbReference type="Pfam" id="PF00005">
    <property type="entry name" value="ABC_tran"/>
    <property type="match status" value="2"/>
</dbReference>
<keyword evidence="3" id="KW-0547">Nucleotide-binding</keyword>
<evidence type="ECO:0000256" key="4">
    <source>
        <dbReference type="ARBA" id="ARBA00022840"/>
    </source>
</evidence>
<evidence type="ECO:0000256" key="2">
    <source>
        <dbReference type="ARBA" id="ARBA00022448"/>
    </source>
</evidence>
<dbReference type="PANTHER" id="PTHR43776:SF7">
    <property type="entry name" value="D,D-DIPEPTIDE TRANSPORT ATP-BINDING PROTEIN DDPF-RELATED"/>
    <property type="match status" value="1"/>
</dbReference>
<dbReference type="InterPro" id="IPR013563">
    <property type="entry name" value="Oligopep_ABC_C"/>
</dbReference>
<dbReference type="InterPro" id="IPR003593">
    <property type="entry name" value="AAA+_ATPase"/>
</dbReference>
<accession>A0ABT2HNV7</accession>
<dbReference type="PROSITE" id="PS50893">
    <property type="entry name" value="ABC_TRANSPORTER_2"/>
    <property type="match status" value="2"/>
</dbReference>
<dbReference type="Gene3D" id="3.40.50.300">
    <property type="entry name" value="P-loop containing nucleotide triphosphate hydrolases"/>
    <property type="match status" value="2"/>
</dbReference>
<dbReference type="InterPro" id="IPR050319">
    <property type="entry name" value="ABC_transp_ATP-bind"/>
</dbReference>
<dbReference type="GO" id="GO:0005524">
    <property type="term" value="F:ATP binding"/>
    <property type="evidence" value="ECO:0007669"/>
    <property type="project" value="UniProtKB-KW"/>
</dbReference>
<gene>
    <name evidence="7" type="ORF">M3B43_03340</name>
</gene>
<dbReference type="SMART" id="SM00382">
    <property type="entry name" value="AAA"/>
    <property type="match status" value="2"/>
</dbReference>
<comment type="similarity">
    <text evidence="1">Belongs to the ABC transporter superfamily.</text>
</comment>
<keyword evidence="4 7" id="KW-0067">ATP-binding</keyword>
<dbReference type="PROSITE" id="PS00211">
    <property type="entry name" value="ABC_TRANSPORTER_1"/>
    <property type="match status" value="2"/>
</dbReference>
<name>A0ABT2HNV7_9MICC</name>
<dbReference type="CDD" id="cd03257">
    <property type="entry name" value="ABC_NikE_OppD_transporters"/>
    <property type="match status" value="2"/>
</dbReference>
<keyword evidence="2" id="KW-0813">Transport</keyword>
<proteinExistence type="inferred from homology"/>
<evidence type="ECO:0000256" key="5">
    <source>
        <dbReference type="SAM" id="MobiDB-lite"/>
    </source>
</evidence>
<reference evidence="7 8" key="1">
    <citation type="submission" date="2022-04" db="EMBL/GenBank/DDBJ databases">
        <title>Human microbiome associated bacterial genomes.</title>
        <authorList>
            <person name="Sandstrom S."/>
            <person name="Salamzade R."/>
            <person name="Kalan L.R."/>
        </authorList>
    </citation>
    <scope>NUCLEOTIDE SEQUENCE [LARGE SCALE GENOMIC DNA]</scope>
    <source>
        <strain evidence="8">p3-SID767</strain>
    </source>
</reference>
<dbReference type="InterPro" id="IPR017871">
    <property type="entry name" value="ABC_transporter-like_CS"/>
</dbReference>
<organism evidence="7 8">
    <name type="scientific">Nesterenkonia massiliensis</name>
    <dbReference type="NCBI Taxonomy" id="1232429"/>
    <lineage>
        <taxon>Bacteria</taxon>
        <taxon>Bacillati</taxon>
        <taxon>Actinomycetota</taxon>
        <taxon>Actinomycetes</taxon>
        <taxon>Micrococcales</taxon>
        <taxon>Micrococcaceae</taxon>
        <taxon>Nesterenkonia</taxon>
    </lineage>
</organism>
<dbReference type="SUPFAM" id="SSF52540">
    <property type="entry name" value="P-loop containing nucleoside triphosphate hydrolases"/>
    <property type="match status" value="2"/>
</dbReference>
<evidence type="ECO:0000256" key="1">
    <source>
        <dbReference type="ARBA" id="ARBA00005417"/>
    </source>
</evidence>
<keyword evidence="8" id="KW-1185">Reference proteome</keyword>
<feature type="domain" description="ABC transporter" evidence="6">
    <location>
        <begin position="10"/>
        <end position="260"/>
    </location>
</feature>
<comment type="caution">
    <text evidence="7">The sequence shown here is derived from an EMBL/GenBank/DDBJ whole genome shotgun (WGS) entry which is preliminary data.</text>
</comment>
<dbReference type="InterPro" id="IPR003439">
    <property type="entry name" value="ABC_transporter-like_ATP-bd"/>
</dbReference>
<dbReference type="PANTHER" id="PTHR43776">
    <property type="entry name" value="TRANSPORT ATP-BINDING PROTEIN"/>
    <property type="match status" value="1"/>
</dbReference>
<feature type="region of interest" description="Disordered" evidence="5">
    <location>
        <begin position="540"/>
        <end position="574"/>
    </location>
</feature>
<evidence type="ECO:0000259" key="6">
    <source>
        <dbReference type="PROSITE" id="PS50893"/>
    </source>
</evidence>
<dbReference type="InterPro" id="IPR027417">
    <property type="entry name" value="P-loop_NTPase"/>
</dbReference>
<protein>
    <submittedName>
        <fullName evidence="7">ABC transporter ATP-binding protein</fullName>
    </submittedName>
</protein>